<dbReference type="OrthoDB" id="9795247at2"/>
<organism evidence="2 3">
    <name type="scientific">Priestia koreensis</name>
    <dbReference type="NCBI Taxonomy" id="284581"/>
    <lineage>
        <taxon>Bacteria</taxon>
        <taxon>Bacillati</taxon>
        <taxon>Bacillota</taxon>
        <taxon>Bacilli</taxon>
        <taxon>Bacillales</taxon>
        <taxon>Bacillaceae</taxon>
        <taxon>Priestia</taxon>
    </lineage>
</organism>
<name>A0A0M0LH07_9BACI</name>
<protein>
    <submittedName>
        <fullName evidence="2">Glucose kinase</fullName>
    </submittedName>
</protein>
<dbReference type="InterPro" id="IPR043129">
    <property type="entry name" value="ATPase_NBD"/>
</dbReference>
<dbReference type="STRING" id="284581.AMD01_01025"/>
<dbReference type="GO" id="GO:0016301">
    <property type="term" value="F:kinase activity"/>
    <property type="evidence" value="ECO:0007669"/>
    <property type="project" value="UniProtKB-KW"/>
</dbReference>
<keyword evidence="3" id="KW-1185">Reference proteome</keyword>
<evidence type="ECO:0000256" key="1">
    <source>
        <dbReference type="ARBA" id="ARBA00006479"/>
    </source>
</evidence>
<evidence type="ECO:0000313" key="3">
    <source>
        <dbReference type="Proteomes" id="UP000037558"/>
    </source>
</evidence>
<accession>A0A0M0LH07</accession>
<evidence type="ECO:0000313" key="2">
    <source>
        <dbReference type="EMBL" id="KOO50370.1"/>
    </source>
</evidence>
<dbReference type="AlphaFoldDB" id="A0A0M0LH07"/>
<gene>
    <name evidence="2" type="ORF">AMD01_01025</name>
</gene>
<dbReference type="CDD" id="cd24068">
    <property type="entry name" value="ASKHA_NBD_ROK_FnNanK-like"/>
    <property type="match status" value="1"/>
</dbReference>
<dbReference type="Proteomes" id="UP000037558">
    <property type="component" value="Unassembled WGS sequence"/>
</dbReference>
<dbReference type="InterPro" id="IPR000600">
    <property type="entry name" value="ROK"/>
</dbReference>
<dbReference type="Gene3D" id="3.30.420.40">
    <property type="match status" value="2"/>
</dbReference>
<dbReference type="PANTHER" id="PTHR18964">
    <property type="entry name" value="ROK (REPRESSOR, ORF, KINASE) FAMILY"/>
    <property type="match status" value="1"/>
</dbReference>
<keyword evidence="2" id="KW-0418">Kinase</keyword>
<dbReference type="PATRIC" id="fig|284581.3.peg.452"/>
<dbReference type="PANTHER" id="PTHR18964:SF149">
    <property type="entry name" value="BIFUNCTIONAL UDP-N-ACETYLGLUCOSAMINE 2-EPIMERASE_N-ACETYLMANNOSAMINE KINASE"/>
    <property type="match status" value="1"/>
</dbReference>
<dbReference type="SUPFAM" id="SSF53067">
    <property type="entry name" value="Actin-like ATPase domain"/>
    <property type="match status" value="1"/>
</dbReference>
<proteinExistence type="inferred from homology"/>
<dbReference type="RefSeq" id="WP_053399524.1">
    <property type="nucleotide sequence ID" value="NZ_LILC01000002.1"/>
</dbReference>
<comment type="caution">
    <text evidence="2">The sequence shown here is derived from an EMBL/GenBank/DDBJ whole genome shotgun (WGS) entry which is preliminary data.</text>
</comment>
<dbReference type="EMBL" id="LILC01000002">
    <property type="protein sequence ID" value="KOO50370.1"/>
    <property type="molecule type" value="Genomic_DNA"/>
</dbReference>
<dbReference type="Pfam" id="PF00480">
    <property type="entry name" value="ROK"/>
    <property type="match status" value="1"/>
</dbReference>
<sequence>MTLRVGVDLGGTNIRVALIDHEGEIVHQVHELTDAARGPEPIITQLIQMIEDVIGLETIVGIGIGAPGPLDPVKGIILGPSNLPGWDYVELAQMVKGKFDVPVIVNNDANVAALAEAHIGNGKSYRSVFYVTVSTGVGGGFVLDGHVHNGSFGYAGEIGNMIVQPNGYKHADMNRGSLEAYASGTAIGRVAKEKYGITGGAKEVFRLMGEGDEKAKEVVEESMNYLAIGIANIAHTLDPEIFILGGGVMQSSHLVLPYLTMKVKEYLFPQMADRLTIVKASLDRDSGVIGAAMLIQSEGKVNT</sequence>
<reference evidence="3" key="1">
    <citation type="submission" date="2015-08" db="EMBL/GenBank/DDBJ databases">
        <title>Fjat-14210 dsm16467.</title>
        <authorList>
            <person name="Liu B."/>
            <person name="Wang J."/>
            <person name="Zhu Y."/>
            <person name="Liu G."/>
            <person name="Chen Q."/>
            <person name="Chen Z."/>
            <person name="Lan J."/>
            <person name="Che J."/>
            <person name="Ge C."/>
            <person name="Shi H."/>
            <person name="Pan Z."/>
            <person name="Liu X."/>
        </authorList>
    </citation>
    <scope>NUCLEOTIDE SEQUENCE [LARGE SCALE GENOMIC DNA]</scope>
    <source>
        <strain evidence="3">DSM 16467</strain>
    </source>
</reference>
<comment type="similarity">
    <text evidence="1">Belongs to the ROK (NagC/XylR) family.</text>
</comment>
<keyword evidence="2" id="KW-0808">Transferase</keyword>